<dbReference type="Gene3D" id="2.30.110.10">
    <property type="entry name" value="Electron Transport, Fmn-binding Protein, Chain A"/>
    <property type="match status" value="1"/>
</dbReference>
<dbReference type="Pfam" id="PF04075">
    <property type="entry name" value="F420H2_quin_red"/>
    <property type="match status" value="1"/>
</dbReference>
<evidence type="ECO:0000313" key="2">
    <source>
        <dbReference type="EMBL" id="PDH34506.1"/>
    </source>
</evidence>
<protein>
    <recommendedName>
        <fullName evidence="4">DUF385 domain-containing protein</fullName>
    </recommendedName>
</protein>
<keyword evidence="1" id="KW-0812">Transmembrane</keyword>
<proteinExistence type="predicted"/>
<name>A0A2A5WEE7_9GAMM</name>
<dbReference type="EMBL" id="NTJZ01000003">
    <property type="protein sequence ID" value="PDH34506.1"/>
    <property type="molecule type" value="Genomic_DNA"/>
</dbReference>
<evidence type="ECO:0000256" key="1">
    <source>
        <dbReference type="SAM" id="Phobius"/>
    </source>
</evidence>
<dbReference type="GO" id="GO:0016491">
    <property type="term" value="F:oxidoreductase activity"/>
    <property type="evidence" value="ECO:0007669"/>
    <property type="project" value="InterPro"/>
</dbReference>
<evidence type="ECO:0000313" key="3">
    <source>
        <dbReference type="Proteomes" id="UP000219329"/>
    </source>
</evidence>
<keyword evidence="1" id="KW-1133">Transmembrane helix</keyword>
<dbReference type="InterPro" id="IPR004378">
    <property type="entry name" value="F420H2_quin_Rdtase"/>
</dbReference>
<reference evidence="2 3" key="1">
    <citation type="submission" date="2017-08" db="EMBL/GenBank/DDBJ databases">
        <title>Fine stratification of microbial communities through a metagenomic profile of the photic zone.</title>
        <authorList>
            <person name="Haro-Moreno J.M."/>
            <person name="Lopez-Perez M."/>
            <person name="De La Torre J."/>
            <person name="Picazo A."/>
            <person name="Camacho A."/>
            <person name="Rodriguez-Valera F."/>
        </authorList>
    </citation>
    <scope>NUCLEOTIDE SEQUENCE [LARGE SCALE GENOMIC DNA]</scope>
    <source>
        <strain evidence="2">MED-G28</strain>
    </source>
</reference>
<accession>A0A2A5WEE7</accession>
<comment type="caution">
    <text evidence="2">The sequence shown here is derived from an EMBL/GenBank/DDBJ whole genome shotgun (WGS) entry which is preliminary data.</text>
</comment>
<dbReference type="AlphaFoldDB" id="A0A2A5WEE7"/>
<keyword evidence="1" id="KW-0472">Membrane</keyword>
<dbReference type="InterPro" id="IPR012349">
    <property type="entry name" value="Split_barrel_FMN-bd"/>
</dbReference>
<organism evidence="2 3">
    <name type="scientific">OM182 bacterium MED-G28</name>
    <dbReference type="NCBI Taxonomy" id="1986256"/>
    <lineage>
        <taxon>Bacteria</taxon>
        <taxon>Pseudomonadati</taxon>
        <taxon>Pseudomonadota</taxon>
        <taxon>Gammaproteobacteria</taxon>
        <taxon>OMG group</taxon>
        <taxon>OM182 clade</taxon>
    </lineage>
</organism>
<gene>
    <name evidence="2" type="ORF">CNF02_03875</name>
</gene>
<evidence type="ECO:0008006" key="4">
    <source>
        <dbReference type="Google" id="ProtNLM"/>
    </source>
</evidence>
<dbReference type="Proteomes" id="UP000219329">
    <property type="component" value="Unassembled WGS sequence"/>
</dbReference>
<sequence length="166" mass="19259">MKRLIKYSVVSIVVMVVISLGTLRFFGLEPKDQRPGLWLTGELATEPVNDWSFTDNYGEIHLQTKTPYLMPHSVTVYCASYNGELYLLSAYYTGGTYPEMRSWNRNIVRDPRVRLKIGDQLFDQTVSYVADESIRKPVYETLGEKYPEWERPTFENMHILLVEPPA</sequence>
<feature type="transmembrane region" description="Helical" evidence="1">
    <location>
        <begin position="7"/>
        <end position="27"/>
    </location>
</feature>